<proteinExistence type="predicted"/>
<dbReference type="NCBIfam" id="NF033788">
    <property type="entry name" value="HTH_metalloreg"/>
    <property type="match status" value="1"/>
</dbReference>
<dbReference type="PANTHER" id="PTHR33154:SF33">
    <property type="entry name" value="TRANSCRIPTIONAL REPRESSOR SDPR"/>
    <property type="match status" value="1"/>
</dbReference>
<dbReference type="PANTHER" id="PTHR33154">
    <property type="entry name" value="TRANSCRIPTIONAL REGULATOR, ARSR FAMILY"/>
    <property type="match status" value="1"/>
</dbReference>
<dbReference type="GO" id="GO:0003700">
    <property type="term" value="F:DNA-binding transcription factor activity"/>
    <property type="evidence" value="ECO:0007669"/>
    <property type="project" value="InterPro"/>
</dbReference>
<dbReference type="RefSeq" id="WP_163235636.1">
    <property type="nucleotide sequence ID" value="NZ_CP048617.1"/>
</dbReference>
<dbReference type="SUPFAM" id="SSF46785">
    <property type="entry name" value="Winged helix' DNA-binding domain"/>
    <property type="match status" value="1"/>
</dbReference>
<reference evidence="5 6" key="1">
    <citation type="submission" date="2020-02" db="EMBL/GenBank/DDBJ databases">
        <title>Thermophilic hydrogen producing bacteria, Caloranaerobacter azorensis.</title>
        <authorList>
            <person name="Baek K."/>
        </authorList>
    </citation>
    <scope>NUCLEOTIDE SEQUENCE [LARGE SCALE GENOMIC DNA]</scope>
    <source>
        <strain evidence="5 6">T3-1</strain>
    </source>
</reference>
<keyword evidence="3" id="KW-0804">Transcription</keyword>
<dbReference type="InterPro" id="IPR011991">
    <property type="entry name" value="ArsR-like_HTH"/>
</dbReference>
<gene>
    <name evidence="5" type="ORF">G3A45_11320</name>
</gene>
<dbReference type="InterPro" id="IPR036390">
    <property type="entry name" value="WH_DNA-bd_sf"/>
</dbReference>
<evidence type="ECO:0000313" key="6">
    <source>
        <dbReference type="Proteomes" id="UP000464452"/>
    </source>
</evidence>
<dbReference type="InterPro" id="IPR001845">
    <property type="entry name" value="HTH_ArsR_DNA-bd_dom"/>
</dbReference>
<dbReference type="Gene3D" id="1.10.10.10">
    <property type="entry name" value="Winged helix-like DNA-binding domain superfamily/Winged helix DNA-binding domain"/>
    <property type="match status" value="1"/>
</dbReference>
<accession>A0A6P1YFW8</accession>
<dbReference type="SMART" id="SM00418">
    <property type="entry name" value="HTH_ARSR"/>
    <property type="match status" value="1"/>
</dbReference>
<dbReference type="InterPro" id="IPR036388">
    <property type="entry name" value="WH-like_DNA-bd_sf"/>
</dbReference>
<dbReference type="GO" id="GO:0003677">
    <property type="term" value="F:DNA binding"/>
    <property type="evidence" value="ECO:0007669"/>
    <property type="project" value="UniProtKB-KW"/>
</dbReference>
<dbReference type="Pfam" id="PF01022">
    <property type="entry name" value="HTH_5"/>
    <property type="match status" value="1"/>
</dbReference>
<dbReference type="InterPro" id="IPR051081">
    <property type="entry name" value="HTH_MetalResp_TranReg"/>
</dbReference>
<dbReference type="Proteomes" id="UP000464452">
    <property type="component" value="Chromosome"/>
</dbReference>
<sequence>MDKTLEVLKAISDEKRFNIIKLLLQHNFCVRALAKRLNLSEAAISQHLKVLREAGLVKGEKKGYYTHYAVNRDILYELSESLKEMAKQDRL</sequence>
<protein>
    <submittedName>
        <fullName evidence="5">Winged helix-turn-helix transcriptional regulator</fullName>
    </submittedName>
</protein>
<dbReference type="PROSITE" id="PS50987">
    <property type="entry name" value="HTH_ARSR_2"/>
    <property type="match status" value="1"/>
</dbReference>
<dbReference type="AlphaFoldDB" id="A0A6P1YFW8"/>
<evidence type="ECO:0000313" key="5">
    <source>
        <dbReference type="EMBL" id="QIB27822.1"/>
    </source>
</evidence>
<dbReference type="EMBL" id="CP048617">
    <property type="protein sequence ID" value="QIB27822.1"/>
    <property type="molecule type" value="Genomic_DNA"/>
</dbReference>
<evidence type="ECO:0000259" key="4">
    <source>
        <dbReference type="PROSITE" id="PS50987"/>
    </source>
</evidence>
<dbReference type="PRINTS" id="PR00778">
    <property type="entry name" value="HTHARSR"/>
</dbReference>
<feature type="domain" description="HTH arsR-type" evidence="4">
    <location>
        <begin position="1"/>
        <end position="90"/>
    </location>
</feature>
<dbReference type="KEGG" id="cazo:G3A45_11320"/>
<evidence type="ECO:0000256" key="1">
    <source>
        <dbReference type="ARBA" id="ARBA00023015"/>
    </source>
</evidence>
<keyword evidence="1" id="KW-0805">Transcription regulation</keyword>
<name>A0A6P1YFW8_9FIRM</name>
<evidence type="ECO:0000256" key="2">
    <source>
        <dbReference type="ARBA" id="ARBA00023125"/>
    </source>
</evidence>
<evidence type="ECO:0000256" key="3">
    <source>
        <dbReference type="ARBA" id="ARBA00023163"/>
    </source>
</evidence>
<organism evidence="5 6">
    <name type="scientific">Caloranaerobacter azorensis</name>
    <dbReference type="NCBI Taxonomy" id="116090"/>
    <lineage>
        <taxon>Bacteria</taxon>
        <taxon>Bacillati</taxon>
        <taxon>Bacillota</taxon>
        <taxon>Tissierellia</taxon>
        <taxon>Tissierellales</taxon>
        <taxon>Thermohalobacteraceae</taxon>
        <taxon>Caloranaerobacter</taxon>
    </lineage>
</organism>
<dbReference type="CDD" id="cd00090">
    <property type="entry name" value="HTH_ARSR"/>
    <property type="match status" value="1"/>
</dbReference>
<keyword evidence="2" id="KW-0238">DNA-binding</keyword>